<feature type="region of interest" description="Disordered" evidence="1">
    <location>
        <begin position="1"/>
        <end position="20"/>
    </location>
</feature>
<organism evidence="3 4">
    <name type="scientific">Apiospora saccharicola</name>
    <dbReference type="NCBI Taxonomy" id="335842"/>
    <lineage>
        <taxon>Eukaryota</taxon>
        <taxon>Fungi</taxon>
        <taxon>Dikarya</taxon>
        <taxon>Ascomycota</taxon>
        <taxon>Pezizomycotina</taxon>
        <taxon>Sordariomycetes</taxon>
        <taxon>Xylariomycetidae</taxon>
        <taxon>Amphisphaeriales</taxon>
        <taxon>Apiosporaceae</taxon>
        <taxon>Apiospora</taxon>
    </lineage>
</organism>
<keyword evidence="2" id="KW-0812">Transmembrane</keyword>
<dbReference type="EMBL" id="JAQQWM010000001">
    <property type="protein sequence ID" value="KAK8082537.1"/>
    <property type="molecule type" value="Genomic_DNA"/>
</dbReference>
<feature type="transmembrane region" description="Helical" evidence="2">
    <location>
        <begin position="32"/>
        <end position="50"/>
    </location>
</feature>
<gene>
    <name evidence="3" type="ORF">PG996_001318</name>
</gene>
<name>A0ABR1WHR9_9PEZI</name>
<keyword evidence="2" id="KW-0472">Membrane</keyword>
<feature type="transmembrane region" description="Helical" evidence="2">
    <location>
        <begin position="57"/>
        <end position="81"/>
    </location>
</feature>
<keyword evidence="4" id="KW-1185">Reference proteome</keyword>
<feature type="transmembrane region" description="Helical" evidence="2">
    <location>
        <begin position="426"/>
        <end position="447"/>
    </location>
</feature>
<accession>A0ABR1WHR9</accession>
<feature type="transmembrane region" description="Helical" evidence="2">
    <location>
        <begin position="139"/>
        <end position="163"/>
    </location>
</feature>
<evidence type="ECO:0000256" key="2">
    <source>
        <dbReference type="SAM" id="Phobius"/>
    </source>
</evidence>
<evidence type="ECO:0000256" key="1">
    <source>
        <dbReference type="SAM" id="MobiDB-lite"/>
    </source>
</evidence>
<protein>
    <submittedName>
        <fullName evidence="3">Uncharacterized protein</fullName>
    </submittedName>
</protein>
<feature type="transmembrane region" description="Helical" evidence="2">
    <location>
        <begin position="183"/>
        <end position="207"/>
    </location>
</feature>
<reference evidence="3 4" key="1">
    <citation type="submission" date="2023-01" db="EMBL/GenBank/DDBJ databases">
        <title>Analysis of 21 Apiospora genomes using comparative genomics revels a genus with tremendous synthesis potential of carbohydrate active enzymes and secondary metabolites.</title>
        <authorList>
            <person name="Sorensen T."/>
        </authorList>
    </citation>
    <scope>NUCLEOTIDE SEQUENCE [LARGE SCALE GENOMIC DNA]</scope>
    <source>
        <strain evidence="3 4">CBS 83171</strain>
    </source>
</reference>
<feature type="transmembrane region" description="Helical" evidence="2">
    <location>
        <begin position="453"/>
        <end position="471"/>
    </location>
</feature>
<dbReference type="Proteomes" id="UP001446871">
    <property type="component" value="Unassembled WGS sequence"/>
</dbReference>
<evidence type="ECO:0000313" key="4">
    <source>
        <dbReference type="Proteomes" id="UP001446871"/>
    </source>
</evidence>
<evidence type="ECO:0000313" key="3">
    <source>
        <dbReference type="EMBL" id="KAK8082537.1"/>
    </source>
</evidence>
<comment type="caution">
    <text evidence="3">The sequence shown here is derived from an EMBL/GenBank/DDBJ whole genome shotgun (WGS) entry which is preliminary data.</text>
</comment>
<keyword evidence="2" id="KW-1133">Transmembrane helix</keyword>
<sequence>MEDTPSDSVPEEKADPLTNEIRPPPFPFSLESTWFLATAWVFLGATSGYIQLGLESYIGLGAILLKTLTTATYAVAATFFYDGALTLINEYRIWVNRDIELRLVSLVVWYWRIPINEDTTLEDQKEALMRNGTLQVPRAVFSAASALANLTVNCTLVLAYHVLAYHVSFWHMLSGLTWMLRMFLGLPHVLINAPALFSLLICGRWVADTSLGNFLRLRGIYDQIQLVIANCFRGPLALLKVHPSPDTITKLTWLTISVLLAVTSWALPTSDLMPFADQGVDKLVECVDAAHTNSISLFSPEIDRSWSSAGQLSTQVGLQLGLAALCFLAVLTCHYLCQEQLIVQQGALERGEIEFRDIGDDERCLAAQWRAMALHLISFTACQVFGALVSAFELRPLLHLKAPLTLSSWRALRSSRHDLALTASRVGLRGLVSLGTGLGIYAIHYILRQVAWLLIRIMASMVAFGDAVLWCSRFTQDGVVSLRDHVMFMTRQDFKVMDKVLLAEGLMNILFNIRAPLIIVPPNFGIKAFDPEVWAGQLF</sequence>
<feature type="transmembrane region" description="Helical" evidence="2">
    <location>
        <begin position="316"/>
        <end position="337"/>
    </location>
</feature>
<proteinExistence type="predicted"/>